<dbReference type="GO" id="GO:0019843">
    <property type="term" value="F:rRNA binding"/>
    <property type="evidence" value="ECO:0007669"/>
    <property type="project" value="UniProtKB-UniRule"/>
</dbReference>
<dbReference type="Gene3D" id="3.90.1170.10">
    <property type="entry name" value="Ribosomal protein L10e/L16"/>
    <property type="match status" value="1"/>
</dbReference>
<dbReference type="InterPro" id="IPR016180">
    <property type="entry name" value="Ribosomal_uL16_dom"/>
</dbReference>
<dbReference type="HAMAP" id="MF_01342">
    <property type="entry name" value="Ribosomal_uL16"/>
    <property type="match status" value="1"/>
</dbReference>
<evidence type="ECO:0000313" key="10">
    <source>
        <dbReference type="Proteomes" id="UP000178615"/>
    </source>
</evidence>
<accession>A0A1F4UJM1</accession>
<comment type="subunit">
    <text evidence="6 8">Part of the 50S ribosomal subunit.</text>
</comment>
<evidence type="ECO:0000256" key="3">
    <source>
        <dbReference type="ARBA" id="ARBA00022980"/>
    </source>
</evidence>
<dbReference type="InterPro" id="IPR000114">
    <property type="entry name" value="Ribosomal_uL16_bact-type"/>
</dbReference>
<dbReference type="EMBL" id="MEUV01000046">
    <property type="protein sequence ID" value="OGC45165.1"/>
    <property type="molecule type" value="Genomic_DNA"/>
</dbReference>
<organism evidence="9 10">
    <name type="scientific">candidate division WWE3 bacterium RBG_19FT_COMBO_34_6</name>
    <dbReference type="NCBI Taxonomy" id="1802612"/>
    <lineage>
        <taxon>Bacteria</taxon>
        <taxon>Katanobacteria</taxon>
    </lineage>
</organism>
<evidence type="ECO:0000313" key="9">
    <source>
        <dbReference type="EMBL" id="OGC45165.1"/>
    </source>
</evidence>
<keyword evidence="6 8" id="KW-0699">rRNA-binding</keyword>
<keyword evidence="4 6" id="KW-0687">Ribonucleoprotein</keyword>
<dbReference type="GO" id="GO:0022625">
    <property type="term" value="C:cytosolic large ribosomal subunit"/>
    <property type="evidence" value="ECO:0007669"/>
    <property type="project" value="TreeGrafter"/>
</dbReference>
<evidence type="ECO:0000256" key="2">
    <source>
        <dbReference type="ARBA" id="ARBA00022555"/>
    </source>
</evidence>
<dbReference type="PANTHER" id="PTHR12220">
    <property type="entry name" value="50S/60S RIBOSOMAL PROTEIN L16"/>
    <property type="match status" value="1"/>
</dbReference>
<dbReference type="CDD" id="cd01433">
    <property type="entry name" value="Ribosomal_L16_L10e"/>
    <property type="match status" value="1"/>
</dbReference>
<dbReference type="Proteomes" id="UP000178615">
    <property type="component" value="Unassembled WGS sequence"/>
</dbReference>
<evidence type="ECO:0000256" key="6">
    <source>
        <dbReference type="HAMAP-Rule" id="MF_01342"/>
    </source>
</evidence>
<dbReference type="GO" id="GO:0006412">
    <property type="term" value="P:translation"/>
    <property type="evidence" value="ECO:0007669"/>
    <property type="project" value="UniProtKB-UniRule"/>
</dbReference>
<protein>
    <recommendedName>
        <fullName evidence="5 6">Large ribosomal subunit protein uL16</fullName>
    </recommendedName>
</protein>
<dbReference type="Pfam" id="PF00252">
    <property type="entry name" value="Ribosomal_L16"/>
    <property type="match status" value="1"/>
</dbReference>
<dbReference type="PRINTS" id="PR00060">
    <property type="entry name" value="RIBOSOMALL16"/>
</dbReference>
<dbReference type="GO" id="GO:0000049">
    <property type="term" value="F:tRNA binding"/>
    <property type="evidence" value="ECO:0007669"/>
    <property type="project" value="UniProtKB-KW"/>
</dbReference>
<dbReference type="InterPro" id="IPR047873">
    <property type="entry name" value="Ribosomal_uL16"/>
</dbReference>
<dbReference type="FunFam" id="3.90.1170.10:FF:000001">
    <property type="entry name" value="50S ribosomal protein L16"/>
    <property type="match status" value="1"/>
</dbReference>
<keyword evidence="6 8" id="KW-0694">RNA-binding</keyword>
<dbReference type="GO" id="GO:0003735">
    <property type="term" value="F:structural constituent of ribosome"/>
    <property type="evidence" value="ECO:0007669"/>
    <property type="project" value="InterPro"/>
</dbReference>
<comment type="function">
    <text evidence="6 8">Binds 23S rRNA and is also seen to make contacts with the A and possibly P site tRNAs.</text>
</comment>
<dbReference type="NCBIfam" id="TIGR01164">
    <property type="entry name" value="rplP_bact"/>
    <property type="match status" value="1"/>
</dbReference>
<evidence type="ECO:0000256" key="5">
    <source>
        <dbReference type="ARBA" id="ARBA00035198"/>
    </source>
</evidence>
<dbReference type="PROSITE" id="PS00586">
    <property type="entry name" value="RIBOSOMAL_L16_1"/>
    <property type="match status" value="1"/>
</dbReference>
<dbReference type="SUPFAM" id="SSF54686">
    <property type="entry name" value="Ribosomal protein L16p/L10e"/>
    <property type="match status" value="1"/>
</dbReference>
<evidence type="ECO:0000256" key="4">
    <source>
        <dbReference type="ARBA" id="ARBA00023274"/>
    </source>
</evidence>
<dbReference type="InterPro" id="IPR020798">
    <property type="entry name" value="Ribosomal_uL16_CS"/>
</dbReference>
<dbReference type="AlphaFoldDB" id="A0A1F4UJM1"/>
<keyword evidence="3 6" id="KW-0689">Ribosomal protein</keyword>
<dbReference type="PANTHER" id="PTHR12220:SF13">
    <property type="entry name" value="LARGE RIBOSOMAL SUBUNIT PROTEIN UL16M"/>
    <property type="match status" value="1"/>
</dbReference>
<keyword evidence="2 6" id="KW-0820">tRNA-binding</keyword>
<reference evidence="9 10" key="1">
    <citation type="journal article" date="2016" name="Nat. Commun.">
        <title>Thousands of microbial genomes shed light on interconnected biogeochemical processes in an aquifer system.</title>
        <authorList>
            <person name="Anantharaman K."/>
            <person name="Brown C.T."/>
            <person name="Hug L.A."/>
            <person name="Sharon I."/>
            <person name="Castelle C.J."/>
            <person name="Probst A.J."/>
            <person name="Thomas B.C."/>
            <person name="Singh A."/>
            <person name="Wilkins M.J."/>
            <person name="Karaoz U."/>
            <person name="Brodie E.L."/>
            <person name="Williams K.H."/>
            <person name="Hubbard S.S."/>
            <person name="Banfield J.F."/>
        </authorList>
    </citation>
    <scope>NUCLEOTIDE SEQUENCE [LARGE SCALE GENOMIC DNA]</scope>
</reference>
<proteinExistence type="inferred from homology"/>
<dbReference type="InterPro" id="IPR036920">
    <property type="entry name" value="Ribosomal_uL16_sf"/>
</dbReference>
<sequence length="138" mass="15537">MLMPKKVKFRKQQRGNNKGIAVRGNYISFGEYALKAAERGLLSARQIEAARKAISHKTKRGGKLWIRVFPDKAISKKPMETRMGSGKAPTDHYAVVIKPGKIIFEMSGVTEETARDAFRRASDKFPIKTRFVSKEALL</sequence>
<name>A0A1F4UJM1_UNCKA</name>
<evidence type="ECO:0000256" key="7">
    <source>
        <dbReference type="RuleBase" id="RU004413"/>
    </source>
</evidence>
<evidence type="ECO:0000256" key="8">
    <source>
        <dbReference type="RuleBase" id="RU004414"/>
    </source>
</evidence>
<evidence type="ECO:0000256" key="1">
    <source>
        <dbReference type="ARBA" id="ARBA00008931"/>
    </source>
</evidence>
<gene>
    <name evidence="6" type="primary">rplP</name>
    <name evidence="9" type="ORF">A2V49_00035</name>
</gene>
<comment type="similarity">
    <text evidence="1 6 7">Belongs to the universal ribosomal protein uL16 family.</text>
</comment>
<comment type="caution">
    <text evidence="9">The sequence shown here is derived from an EMBL/GenBank/DDBJ whole genome shotgun (WGS) entry which is preliminary data.</text>
</comment>